<sequence>MESAIRDHSLWANATDQEIDHALEMLKNAGFSHVIAEDRTDQVYLSKQMRWLDFVKLAFYTDTSLACIELVITVIRRSASWRKNVKQNL</sequence>
<proteinExistence type="predicted"/>
<evidence type="ECO:0000313" key="1">
    <source>
        <dbReference type="EMBL" id="AQK93749.1"/>
    </source>
</evidence>
<accession>A0A1D6FQ45</accession>
<gene>
    <name evidence="1" type="ORF">ZEAMMB73_Zm00001d010257</name>
</gene>
<protein>
    <submittedName>
        <fullName evidence="1">Uncharacterized protein</fullName>
    </submittedName>
</protein>
<dbReference type="InParanoid" id="A0A1D6FQ45"/>
<dbReference type="SMR" id="A0A1D6FQ45"/>
<dbReference type="EMBL" id="CM000784">
    <property type="protein sequence ID" value="AQK93749.1"/>
    <property type="molecule type" value="Genomic_DNA"/>
</dbReference>
<reference evidence="1" key="1">
    <citation type="submission" date="2015-12" db="EMBL/GenBank/DDBJ databases">
        <title>Update maize B73 reference genome by single molecule sequencing technologies.</title>
        <authorList>
            <consortium name="Maize Genome Sequencing Project"/>
            <person name="Ware D."/>
        </authorList>
    </citation>
    <scope>NUCLEOTIDE SEQUENCE</scope>
    <source>
        <tissue evidence="1">Seedling</tissue>
    </source>
</reference>
<organism evidence="1">
    <name type="scientific">Zea mays</name>
    <name type="common">Maize</name>
    <dbReference type="NCBI Taxonomy" id="4577"/>
    <lineage>
        <taxon>Eukaryota</taxon>
        <taxon>Viridiplantae</taxon>
        <taxon>Streptophyta</taxon>
        <taxon>Embryophyta</taxon>
        <taxon>Tracheophyta</taxon>
        <taxon>Spermatophyta</taxon>
        <taxon>Magnoliopsida</taxon>
        <taxon>Liliopsida</taxon>
        <taxon>Poales</taxon>
        <taxon>Poaceae</taxon>
        <taxon>PACMAD clade</taxon>
        <taxon>Panicoideae</taxon>
        <taxon>Andropogonodae</taxon>
        <taxon>Andropogoneae</taxon>
        <taxon>Tripsacinae</taxon>
        <taxon>Zea</taxon>
    </lineage>
</organism>
<name>A0A1D6FQ45_MAIZE</name>
<dbReference type="AlphaFoldDB" id="A0A1D6FQ45"/>